<dbReference type="Pfam" id="PF20221">
    <property type="entry name" value="DUF6580"/>
    <property type="match status" value="1"/>
</dbReference>
<organism evidence="2 3">
    <name type="scientific">Olivibacter oleidegradans</name>
    <dbReference type="NCBI Taxonomy" id="760123"/>
    <lineage>
        <taxon>Bacteria</taxon>
        <taxon>Pseudomonadati</taxon>
        <taxon>Bacteroidota</taxon>
        <taxon>Sphingobacteriia</taxon>
        <taxon>Sphingobacteriales</taxon>
        <taxon>Sphingobacteriaceae</taxon>
        <taxon>Olivibacter</taxon>
    </lineage>
</organism>
<evidence type="ECO:0000313" key="3">
    <source>
        <dbReference type="Proteomes" id="UP001589774"/>
    </source>
</evidence>
<comment type="caution">
    <text evidence="2">The sequence shown here is derived from an EMBL/GenBank/DDBJ whole genome shotgun (WGS) entry which is preliminary data.</text>
</comment>
<proteinExistence type="predicted"/>
<dbReference type="InterPro" id="IPR046487">
    <property type="entry name" value="DUF6580"/>
</dbReference>
<dbReference type="EMBL" id="JBHLWO010000002">
    <property type="protein sequence ID" value="MFC0319189.1"/>
    <property type="molecule type" value="Genomic_DNA"/>
</dbReference>
<keyword evidence="1" id="KW-1133">Transmembrane helix</keyword>
<accession>A0ABV6HJX2</accession>
<dbReference type="RefSeq" id="WP_130857780.1">
    <property type="nucleotide sequence ID" value="NZ_JBHLWO010000002.1"/>
</dbReference>
<evidence type="ECO:0000313" key="2">
    <source>
        <dbReference type="EMBL" id="MFC0319189.1"/>
    </source>
</evidence>
<keyword evidence="1" id="KW-0472">Membrane</keyword>
<feature type="transmembrane region" description="Helical" evidence="1">
    <location>
        <begin position="12"/>
        <end position="31"/>
    </location>
</feature>
<sequence length="201" mass="22573">MNTSETGRVNTRNAMLILIIVSTALLRILNVGKFGDWANFTPIGATALFAGTYFRNRWAAYFTPLLTLFISDIIVNYGYYGKITLFYEGIVYVYIAFALMVFVGSLIKKVTTLRVFGATIASVLIHWIVTNFGVWISGQIYPLNAQGFTDCYIKAIPFEKNLLLGNLAYGIILYGGFEWAKKHFPLLAVPHELSISKPNYK</sequence>
<feature type="transmembrane region" description="Helical" evidence="1">
    <location>
        <begin position="61"/>
        <end position="79"/>
    </location>
</feature>
<feature type="transmembrane region" description="Helical" evidence="1">
    <location>
        <begin position="85"/>
        <end position="103"/>
    </location>
</feature>
<keyword evidence="3" id="KW-1185">Reference proteome</keyword>
<dbReference type="Proteomes" id="UP001589774">
    <property type="component" value="Unassembled WGS sequence"/>
</dbReference>
<evidence type="ECO:0000256" key="1">
    <source>
        <dbReference type="SAM" id="Phobius"/>
    </source>
</evidence>
<keyword evidence="1" id="KW-0812">Transmembrane</keyword>
<reference evidence="2 3" key="1">
    <citation type="submission" date="2024-09" db="EMBL/GenBank/DDBJ databases">
        <authorList>
            <person name="Sun Q."/>
            <person name="Mori K."/>
        </authorList>
    </citation>
    <scope>NUCLEOTIDE SEQUENCE [LARGE SCALE GENOMIC DNA]</scope>
    <source>
        <strain evidence="2 3">CCM 7765</strain>
    </source>
</reference>
<feature type="transmembrane region" description="Helical" evidence="1">
    <location>
        <begin position="115"/>
        <end position="136"/>
    </location>
</feature>
<protein>
    <submittedName>
        <fullName evidence="2">DUF6580 family putative transport protein</fullName>
    </submittedName>
</protein>
<gene>
    <name evidence="2" type="ORF">ACFFI0_12770</name>
</gene>
<name>A0ABV6HJX2_9SPHI</name>